<evidence type="ECO:0000313" key="5">
    <source>
        <dbReference type="Proteomes" id="UP000001191"/>
    </source>
</evidence>
<evidence type="ECO:0000256" key="2">
    <source>
        <dbReference type="SAM" id="MobiDB-lite"/>
    </source>
</evidence>
<dbReference type="SUPFAM" id="SSF52540">
    <property type="entry name" value="P-loop containing nucleoside triphosphate hydrolases"/>
    <property type="match status" value="1"/>
</dbReference>
<keyword evidence="5" id="KW-1185">Reference proteome</keyword>
<protein>
    <submittedName>
        <fullName evidence="4">ATP-dependent endonuclease of the OLD family-like protein</fullName>
    </submittedName>
</protein>
<dbReference type="Gene3D" id="3.40.50.300">
    <property type="entry name" value="P-loop containing nucleotide triphosphate hydrolases"/>
    <property type="match status" value="1"/>
</dbReference>
<dbReference type="EnsemblBacteria" id="ACC79152">
    <property type="protein sequence ID" value="ACC79152"/>
    <property type="gene ID" value="Npun_R0370"/>
</dbReference>
<dbReference type="InterPro" id="IPR051396">
    <property type="entry name" value="Bact_Antivir_Def_Nuclease"/>
</dbReference>
<reference evidence="5" key="1">
    <citation type="submission" date="2008-04" db="EMBL/GenBank/DDBJ databases">
        <title>Complete sequence of chromosome of Nostoc punctiforme ATCC 29133.</title>
        <authorList>
            <consortium name="US DOE Joint Genome Institute"/>
            <person name="Copeland A."/>
            <person name="Lucas S."/>
            <person name="Lapidus A."/>
            <person name="Glavina del Rio T."/>
            <person name="Dalin E."/>
            <person name="Tice H."/>
            <person name="Pitluck S."/>
            <person name="Chain P."/>
            <person name="Malfatti S."/>
            <person name="Shin M."/>
            <person name="Vergez L."/>
            <person name="Schmutz J."/>
            <person name="Larimer F."/>
            <person name="Land M."/>
            <person name="Hauser L."/>
            <person name="Kyrpides N."/>
            <person name="Kim E."/>
            <person name="Meeks J.C."/>
            <person name="Elhai J."/>
            <person name="Campbell E.L."/>
            <person name="Thiel T."/>
            <person name="Longmire J."/>
            <person name="Potts M."/>
            <person name="Atlas R."/>
        </authorList>
    </citation>
    <scope>NUCLEOTIDE SEQUENCE [LARGE SCALE GENOMIC DNA]</scope>
    <source>
        <strain evidence="5">ATCC 29133 / PCC 73102</strain>
    </source>
</reference>
<accession>B2J5Y6</accession>
<dbReference type="OrthoDB" id="9810873at2"/>
<dbReference type="HOGENOM" id="CLU_343170_0_0_3"/>
<evidence type="ECO:0000259" key="3">
    <source>
        <dbReference type="Pfam" id="PF13175"/>
    </source>
</evidence>
<dbReference type="STRING" id="63737.Npun_R0370"/>
<feature type="domain" description="Endonuclease GajA/Old nuclease/RecF-like AAA" evidence="3">
    <location>
        <begin position="41"/>
        <end position="438"/>
    </location>
</feature>
<keyword evidence="1" id="KW-0175">Coiled coil</keyword>
<keyword evidence="4" id="KW-0540">Nuclease</keyword>
<dbReference type="Proteomes" id="UP000001191">
    <property type="component" value="Chromosome"/>
</dbReference>
<dbReference type="KEGG" id="npu:Npun_R0370"/>
<name>B2J5Y6_NOSP7</name>
<proteinExistence type="predicted"/>
<dbReference type="CDD" id="cd00267">
    <property type="entry name" value="ABC_ATPase"/>
    <property type="match status" value="1"/>
</dbReference>
<dbReference type="eggNOG" id="COG3593">
    <property type="taxonomic scope" value="Bacteria"/>
</dbReference>
<dbReference type="EMBL" id="CP001037">
    <property type="protein sequence ID" value="ACC79152.1"/>
    <property type="molecule type" value="Genomic_DNA"/>
</dbReference>
<dbReference type="PANTHER" id="PTHR43581">
    <property type="entry name" value="ATP/GTP PHOSPHATASE"/>
    <property type="match status" value="1"/>
</dbReference>
<dbReference type="InterPro" id="IPR027417">
    <property type="entry name" value="P-loop_NTPase"/>
</dbReference>
<dbReference type="PANTHER" id="PTHR43581:SF2">
    <property type="entry name" value="EXCINUCLEASE ATPASE SUBUNIT"/>
    <property type="match status" value="1"/>
</dbReference>
<reference evidence="4 5" key="2">
    <citation type="journal article" date="2013" name="Plant Physiol.">
        <title>A Nostoc punctiforme Sugar Transporter Necessary to Establish a Cyanobacterium-Plant Symbiosis.</title>
        <authorList>
            <person name="Ekman M."/>
            <person name="Picossi S."/>
            <person name="Campbell E.L."/>
            <person name="Meeks J.C."/>
            <person name="Flores E."/>
        </authorList>
    </citation>
    <scope>NUCLEOTIDE SEQUENCE [LARGE SCALE GENOMIC DNA]</scope>
    <source>
        <strain evidence="5">ATCC 29133 / PCC 73102</strain>
    </source>
</reference>
<feature type="coiled-coil region" evidence="1">
    <location>
        <begin position="774"/>
        <end position="801"/>
    </location>
</feature>
<evidence type="ECO:0000256" key="1">
    <source>
        <dbReference type="SAM" id="Coils"/>
    </source>
</evidence>
<dbReference type="Pfam" id="PF13175">
    <property type="entry name" value="AAA_15"/>
    <property type="match status" value="1"/>
</dbReference>
<gene>
    <name evidence="4" type="ordered locus">Npun_R0370</name>
</gene>
<feature type="region of interest" description="Disordered" evidence="2">
    <location>
        <begin position="828"/>
        <end position="850"/>
    </location>
</feature>
<organism evidence="4 5">
    <name type="scientific">Nostoc punctiforme (strain ATCC 29133 / PCC 73102)</name>
    <dbReference type="NCBI Taxonomy" id="63737"/>
    <lineage>
        <taxon>Bacteria</taxon>
        <taxon>Bacillati</taxon>
        <taxon>Cyanobacteriota</taxon>
        <taxon>Cyanophyceae</taxon>
        <taxon>Nostocales</taxon>
        <taxon>Nostocaceae</taxon>
        <taxon>Nostoc</taxon>
    </lineage>
</organism>
<dbReference type="AlphaFoldDB" id="B2J5Y6"/>
<dbReference type="InterPro" id="IPR041685">
    <property type="entry name" value="AAA_GajA/Old/RecF-like"/>
</dbReference>
<evidence type="ECO:0000313" key="4">
    <source>
        <dbReference type="EMBL" id="ACC79152.1"/>
    </source>
</evidence>
<dbReference type="GO" id="GO:0004519">
    <property type="term" value="F:endonuclease activity"/>
    <property type="evidence" value="ECO:0007669"/>
    <property type="project" value="UniProtKB-KW"/>
</dbReference>
<sequence>MYLKTVFIRFYKSFNDDFIRKNNNKVKPKPWEKIDNAFYPYIEVPLDPKITTIVGANESGKSHLLSAIEKAISGNNIERSDFCRYSHFFTVKQNELKYPDFGTEWSDLSKSEEVSLRKIIEIPENIIFDRFLVFRRNISNIIVYLPEKGDYRPYRIGERQVSELQSLLPEILRIESDVALPSSVPIKKLVHLGQEKYLDSRRFELLDREQRNRIVDALDEFSDNPELVTKVRLFWGENKDVVDPDAIETMKSIISALDEAVFSLNEKERRDKETNLAYKLICKIAQVDTNALLDLAGAIKKGMQGYANGIIEKINRQLSINLNFPNYWVQDRNFCLKVMARDYDLVFTITDRTGTEYSFEERSQGLRYFLSYYIQYRSHEPHPNKTEILLMDEPDAYLSSQAQQDLLKVFDLFAIPAQGSHLTHPIQVVYVTHSPFLIDKNHAERIRVLRKGNEDEGTRVVKDAAKNHYEPLRSSIGAYVGETAFIGNCNLMVEGISDQILIAGATTYLRANGAPNLETLDLNQITIVQSGSASHIPYLVYLARGRDVEQPAVIVLLDSDNSGNEAKKQLLGKGGQHRRPVLKEQFILQLTDLKEEFSLVTDPLTVKIEIEDIIPLSICIQATKFYLKEFLQLDETEFCFLTEDLVLKKLANQTILDAIQASLLEFPDKGLQINKVGFARNVIQVVNEWKQKRDSLDKHQSDALQVFEKNFRVLFKKLNIMQRRARQRLTDERLSQKIERLKKDFIALHPISARREDGVILLDEIEVILENNIENEAIKEIEAIKNALQNLRRDYKLEIDMSKTIDDYIGFQKGLEIIKYAGLLASQEETPDEPQAKKSATSESEEVPEKVHIDNLIVDEHQQVIIEQVPTISEVKIAEVSNNSTKANQRRKSRIRS</sequence>
<keyword evidence="4" id="KW-0378">Hydrolase</keyword>
<keyword evidence="4" id="KW-0255">Endonuclease</keyword>